<dbReference type="EMBL" id="PIPU01000008">
    <property type="protein sequence ID" value="RUO46285.1"/>
    <property type="molecule type" value="Genomic_DNA"/>
</dbReference>
<dbReference type="Pfam" id="PF20293">
    <property type="entry name" value="MC6"/>
    <property type="match status" value="1"/>
</dbReference>
<dbReference type="STRING" id="519452.SAMN04488139_2551"/>
<dbReference type="Proteomes" id="UP000286985">
    <property type="component" value="Unassembled WGS sequence"/>
</dbReference>
<evidence type="ECO:0000313" key="1">
    <source>
        <dbReference type="EMBL" id="RUO46285.1"/>
    </source>
</evidence>
<dbReference type="OrthoDB" id="6636604at2"/>
<proteinExistence type="predicted"/>
<dbReference type="InterPro" id="IPR046897">
    <property type="entry name" value="ABC-3C_MC6"/>
</dbReference>
<accession>A0A432XC68</accession>
<sequence length="77" mass="8803">MITIDSDPKLNPINIGAFILNVLATYDYSEIETENLFEEVRSEFNASYDVFVYTLDWLFIAGAIRLSEKGNITYEAN</sequence>
<comment type="caution">
    <text evidence="1">The sequence shown here is derived from an EMBL/GenBank/DDBJ whole genome shotgun (WGS) entry which is preliminary data.</text>
</comment>
<evidence type="ECO:0000313" key="2">
    <source>
        <dbReference type="Proteomes" id="UP000286985"/>
    </source>
</evidence>
<name>A0A432XC68_9GAMM</name>
<reference evidence="2" key="1">
    <citation type="journal article" date="2018" name="Front. Microbiol.">
        <title>Genome-Based Analysis Reveals the Taxonomy and Diversity of the Family Idiomarinaceae.</title>
        <authorList>
            <person name="Liu Y."/>
            <person name="Lai Q."/>
            <person name="Shao Z."/>
        </authorList>
    </citation>
    <scope>NUCLEOTIDE SEQUENCE [LARGE SCALE GENOMIC DNA]</scope>
    <source>
        <strain evidence="2">908033</strain>
    </source>
</reference>
<keyword evidence="2" id="KW-1185">Reference proteome</keyword>
<dbReference type="RefSeq" id="WP_092842020.1">
    <property type="nucleotide sequence ID" value="NZ_FPCF01000009.1"/>
</dbReference>
<organism evidence="1 2">
    <name type="scientific">Pseudidiomarina donghaiensis</name>
    <dbReference type="NCBI Taxonomy" id="519452"/>
    <lineage>
        <taxon>Bacteria</taxon>
        <taxon>Pseudomonadati</taxon>
        <taxon>Pseudomonadota</taxon>
        <taxon>Gammaproteobacteria</taxon>
        <taxon>Alteromonadales</taxon>
        <taxon>Idiomarinaceae</taxon>
        <taxon>Pseudidiomarina</taxon>
    </lineage>
</organism>
<gene>
    <name evidence="1" type="ORF">CWE24_12005</name>
</gene>
<dbReference type="AlphaFoldDB" id="A0A432XC68"/>
<protein>
    <submittedName>
        <fullName evidence="1">Uncharacterized protein</fullName>
    </submittedName>
</protein>